<proteinExistence type="predicted"/>
<reference evidence="1" key="1">
    <citation type="submission" date="2021-06" db="EMBL/GenBank/DDBJ databases">
        <title>Comparative genomics, transcriptomics and evolutionary studies reveal genomic signatures of adaptation to plant cell wall in hemibiotrophic fungi.</title>
        <authorList>
            <consortium name="DOE Joint Genome Institute"/>
            <person name="Baroncelli R."/>
            <person name="Diaz J.F."/>
            <person name="Benocci T."/>
            <person name="Peng M."/>
            <person name="Battaglia E."/>
            <person name="Haridas S."/>
            <person name="Andreopoulos W."/>
            <person name="Labutti K."/>
            <person name="Pangilinan J."/>
            <person name="Floch G.L."/>
            <person name="Makela M.R."/>
            <person name="Henrissat B."/>
            <person name="Grigoriev I.V."/>
            <person name="Crouch J.A."/>
            <person name="De Vries R.P."/>
            <person name="Sukno S.A."/>
            <person name="Thon M.R."/>
        </authorList>
    </citation>
    <scope>NUCLEOTIDE SEQUENCE</scope>
    <source>
        <strain evidence="1">CBS 125086</strain>
    </source>
</reference>
<gene>
    <name evidence="1" type="ORF">LY79DRAFT_656116</name>
</gene>
<dbReference type="PANTHER" id="PTHR10039">
    <property type="entry name" value="AMELOGENIN"/>
    <property type="match status" value="1"/>
</dbReference>
<dbReference type="RefSeq" id="XP_060419133.1">
    <property type="nucleotide sequence ID" value="XM_060562680.1"/>
</dbReference>
<dbReference type="EMBL" id="JAHLJV010000005">
    <property type="protein sequence ID" value="KAK1598428.1"/>
    <property type="molecule type" value="Genomic_DNA"/>
</dbReference>
<dbReference type="Proteomes" id="UP001230504">
    <property type="component" value="Unassembled WGS sequence"/>
</dbReference>
<dbReference type="AlphaFoldDB" id="A0AAD8VAS5"/>
<protein>
    <submittedName>
        <fullName evidence="1">Uncharacterized protein</fullName>
    </submittedName>
</protein>
<accession>A0AAD8VAS5</accession>
<dbReference type="GeneID" id="85446920"/>
<dbReference type="PANTHER" id="PTHR10039:SF14">
    <property type="entry name" value="NACHT DOMAIN-CONTAINING PROTEIN"/>
    <property type="match status" value="1"/>
</dbReference>
<sequence length="632" mass="71864">MIDSRELETSSRQGGRPKVAYFFCEPPSNSLPLPVTATTVLAGLAVCQPTDQGIFAWLLSGNWTLSVENQVKASAVLVRLDSMDVIAAAGLKNAMQSITNATSACKSSSPPNLKKFDPSLLWFRYYANGVVLWVRLIVDRLLRLVKVDGLKAMSRTNLLRAMPDEIDDLYRAFIYEFRASNSIEKMKDMGRVLEWIIGCRGWTELQLQHLWRAIALPDNEHEYGNHETIAKNRFEFTSWDGFCSNIRHCCGPLIEILEDPQTAMDMNSPSHKAAQPTWTVQLSHQTVRTFLRGNSRMKELFVDPDSAERLVVTKLYRYLGIAMVPQSLEFPLRRRSFYKKSPLASLEERFSELPRHSFDEEQLLATHDYCKERPLAGIALEAVRQSQADRRGFVDALHIIGTNCLASKDCFPIYGATDMCFKPAYLGSNVAEFTHYRCLHGMQDALESFFDLLEKFEPLYSRLTFASSLKVSHQHQIVRGAIEALLEVNGNDNNHQACHFRVANALHDLSVGIGSSEADNCSNGTVYSDDLQPDPLYLRFFGDFISQTQSTHECTAPCRHYTHKARLLDGKFNPVRCRHFTQALETVVDRIGRTSELWHRPPSYRSLDELLDELLNEFPMPLSFVRQYLQDN</sequence>
<comment type="caution">
    <text evidence="1">The sequence shown here is derived from an EMBL/GenBank/DDBJ whole genome shotgun (WGS) entry which is preliminary data.</text>
</comment>
<organism evidence="1 2">
    <name type="scientific">Colletotrichum navitas</name>
    <dbReference type="NCBI Taxonomy" id="681940"/>
    <lineage>
        <taxon>Eukaryota</taxon>
        <taxon>Fungi</taxon>
        <taxon>Dikarya</taxon>
        <taxon>Ascomycota</taxon>
        <taxon>Pezizomycotina</taxon>
        <taxon>Sordariomycetes</taxon>
        <taxon>Hypocreomycetidae</taxon>
        <taxon>Glomerellales</taxon>
        <taxon>Glomerellaceae</taxon>
        <taxon>Colletotrichum</taxon>
        <taxon>Colletotrichum graminicola species complex</taxon>
    </lineage>
</organism>
<evidence type="ECO:0000313" key="1">
    <source>
        <dbReference type="EMBL" id="KAK1598428.1"/>
    </source>
</evidence>
<keyword evidence="2" id="KW-1185">Reference proteome</keyword>
<name>A0AAD8VAS5_9PEZI</name>
<evidence type="ECO:0000313" key="2">
    <source>
        <dbReference type="Proteomes" id="UP001230504"/>
    </source>
</evidence>